<feature type="transmembrane region" description="Helical" evidence="9">
    <location>
        <begin position="29"/>
        <end position="47"/>
    </location>
</feature>
<evidence type="ECO:0000256" key="5">
    <source>
        <dbReference type="ARBA" id="ARBA00022592"/>
    </source>
</evidence>
<feature type="transmembrane region" description="Helical" evidence="9">
    <location>
        <begin position="324"/>
        <end position="345"/>
    </location>
</feature>
<evidence type="ECO:0000256" key="1">
    <source>
        <dbReference type="ARBA" id="ARBA00004651"/>
    </source>
</evidence>
<dbReference type="GO" id="GO:0005886">
    <property type="term" value="C:plasma membrane"/>
    <property type="evidence" value="ECO:0007669"/>
    <property type="project" value="UniProtKB-SubCell"/>
</dbReference>
<feature type="transmembrane region" description="Helical" evidence="9">
    <location>
        <begin position="83"/>
        <end position="107"/>
    </location>
</feature>
<evidence type="ECO:0000256" key="6">
    <source>
        <dbReference type="ARBA" id="ARBA00022692"/>
    </source>
</evidence>
<organism evidence="11">
    <name type="scientific">freshwater metagenome</name>
    <dbReference type="NCBI Taxonomy" id="449393"/>
    <lineage>
        <taxon>unclassified sequences</taxon>
        <taxon>metagenomes</taxon>
        <taxon>ecological metagenomes</taxon>
    </lineage>
</organism>
<feature type="transmembrane region" description="Helical" evidence="9">
    <location>
        <begin position="53"/>
        <end position="71"/>
    </location>
</feature>
<dbReference type="Pfam" id="PF00528">
    <property type="entry name" value="BPD_transp_1"/>
    <property type="match status" value="1"/>
</dbReference>
<evidence type="ECO:0000256" key="7">
    <source>
        <dbReference type="ARBA" id="ARBA00022989"/>
    </source>
</evidence>
<dbReference type="AlphaFoldDB" id="A0A6J7QC91"/>
<reference evidence="11" key="1">
    <citation type="submission" date="2020-05" db="EMBL/GenBank/DDBJ databases">
        <authorList>
            <person name="Chiriac C."/>
            <person name="Salcher M."/>
            <person name="Ghai R."/>
            <person name="Kavagutti S V."/>
        </authorList>
    </citation>
    <scope>NUCLEOTIDE SEQUENCE</scope>
</reference>
<evidence type="ECO:0000256" key="9">
    <source>
        <dbReference type="SAM" id="Phobius"/>
    </source>
</evidence>
<dbReference type="NCBIfam" id="TIGR00974">
    <property type="entry name" value="3a0107s02c"/>
    <property type="match status" value="1"/>
</dbReference>
<evidence type="ECO:0000259" key="10">
    <source>
        <dbReference type="PROSITE" id="PS50928"/>
    </source>
</evidence>
<evidence type="ECO:0000256" key="4">
    <source>
        <dbReference type="ARBA" id="ARBA00022475"/>
    </source>
</evidence>
<keyword evidence="5" id="KW-0592">Phosphate transport</keyword>
<proteinExistence type="inferred from homology"/>
<keyword evidence="8 9" id="KW-0472">Membrane</keyword>
<dbReference type="InterPro" id="IPR005672">
    <property type="entry name" value="Phosphate_PstA"/>
</dbReference>
<evidence type="ECO:0000256" key="3">
    <source>
        <dbReference type="ARBA" id="ARBA00022448"/>
    </source>
</evidence>
<evidence type="ECO:0000256" key="2">
    <source>
        <dbReference type="ARBA" id="ARBA00007069"/>
    </source>
</evidence>
<keyword evidence="7 9" id="KW-1133">Transmembrane helix</keyword>
<dbReference type="Gene3D" id="1.10.3720.10">
    <property type="entry name" value="MetI-like"/>
    <property type="match status" value="1"/>
</dbReference>
<accession>A0A6J7QC91</accession>
<dbReference type="PANTHER" id="PTHR42922:SF1">
    <property type="entry name" value="PHOSPHATE TRANSPORT SYSTEM PERMEASE PROTEIN PSTA"/>
    <property type="match status" value="1"/>
</dbReference>
<comment type="subcellular location">
    <subcellularLocation>
        <location evidence="1">Cell membrane</location>
        <topology evidence="1">Multi-pass membrane protein</topology>
    </subcellularLocation>
</comment>
<dbReference type="InterPro" id="IPR000515">
    <property type="entry name" value="MetI-like"/>
</dbReference>
<dbReference type="InterPro" id="IPR051408">
    <property type="entry name" value="Phosphate_transprt_permease"/>
</dbReference>
<comment type="similarity">
    <text evidence="2">Belongs to the binding-protein-dependent transport system permease family. CysTW subfamily.</text>
</comment>
<feature type="domain" description="ABC transmembrane type-1" evidence="10">
    <location>
        <begin position="141"/>
        <end position="342"/>
    </location>
</feature>
<dbReference type="InterPro" id="IPR035906">
    <property type="entry name" value="MetI-like_sf"/>
</dbReference>
<dbReference type="PANTHER" id="PTHR42922">
    <property type="entry name" value="PHOSPHATE TRANSPORT SYSTEM PERMEASE PROTEIN PSTA"/>
    <property type="match status" value="1"/>
</dbReference>
<keyword evidence="4" id="KW-1003">Cell membrane</keyword>
<dbReference type="SUPFAM" id="SSF161098">
    <property type="entry name" value="MetI-like"/>
    <property type="match status" value="1"/>
</dbReference>
<feature type="transmembrane region" description="Helical" evidence="9">
    <location>
        <begin position="272"/>
        <end position="292"/>
    </location>
</feature>
<feature type="transmembrane region" description="Helical" evidence="9">
    <location>
        <begin position="140"/>
        <end position="167"/>
    </location>
</feature>
<dbReference type="EMBL" id="CAFBPN010000014">
    <property type="protein sequence ID" value="CAB5013879.1"/>
    <property type="molecule type" value="Genomic_DNA"/>
</dbReference>
<evidence type="ECO:0000256" key="8">
    <source>
        <dbReference type="ARBA" id="ARBA00023136"/>
    </source>
</evidence>
<dbReference type="PROSITE" id="PS50928">
    <property type="entry name" value="ABC_TM1"/>
    <property type="match status" value="1"/>
</dbReference>
<protein>
    <submittedName>
        <fullName evidence="11">Unannotated protein</fullName>
    </submittedName>
</protein>
<dbReference type="CDD" id="cd06261">
    <property type="entry name" value="TM_PBP2"/>
    <property type="match status" value="1"/>
</dbReference>
<feature type="transmembrane region" description="Helical" evidence="9">
    <location>
        <begin position="206"/>
        <end position="224"/>
    </location>
</feature>
<dbReference type="GO" id="GO:0035435">
    <property type="term" value="P:phosphate ion transmembrane transport"/>
    <property type="evidence" value="ECO:0007669"/>
    <property type="project" value="InterPro"/>
</dbReference>
<keyword evidence="3" id="KW-0813">Transport</keyword>
<feature type="transmembrane region" description="Helical" evidence="9">
    <location>
        <begin position="179"/>
        <end position="200"/>
    </location>
</feature>
<keyword evidence="6 9" id="KW-0812">Transmembrane</keyword>
<dbReference type="GO" id="GO:0005315">
    <property type="term" value="F:phosphate transmembrane transporter activity"/>
    <property type="evidence" value="ECO:0007669"/>
    <property type="project" value="InterPro"/>
</dbReference>
<sequence>MSNSETTSIMQEVKPEKPWINRKQSLREVARPLFIATLISVAIVLVTGLAGPLGFYVAFVLSFIVVSFVDGMRHDKVKAIDKVMTTLITAGFATAFIPWASILLTVFKRGASAIYFGFFTNDMSVTAADDDLGMGGLSHALVGSLLILLMASLVAIPFGIITAVYITEIKGKFSGVVRVVVQSMSGVPSVVAGLFIYAIVVSRYSFSGLAGALALAILMLPTVARTSEEVLKLVPEDLRSSAYALGASQTATTFRIVLPTARSGLITASMLGLARVAGETAPLILTAYYSAIYSLKITGQPLASLPMYIFQNFSTGTDTALTRAWGGAAVLLSFIFILFIFARIAGRGSRK</sequence>
<evidence type="ECO:0000313" key="11">
    <source>
        <dbReference type="EMBL" id="CAB5013879.1"/>
    </source>
</evidence>
<name>A0A6J7QC91_9ZZZZ</name>
<gene>
    <name evidence="11" type="ORF">UFOPK4098_00453</name>
</gene>